<protein>
    <submittedName>
        <fullName evidence="2">Uncharacterized protein</fullName>
    </submittedName>
</protein>
<reference evidence="2" key="1">
    <citation type="journal article" date="2020" name="New Phytol.">
        <title>Comparative genomics reveals dynamic genome evolution in host specialist ectomycorrhizal fungi.</title>
        <authorList>
            <person name="Lofgren L.A."/>
            <person name="Nguyen N.H."/>
            <person name="Vilgalys R."/>
            <person name="Ruytinx J."/>
            <person name="Liao H.L."/>
            <person name="Branco S."/>
            <person name="Kuo A."/>
            <person name="LaButti K."/>
            <person name="Lipzen A."/>
            <person name="Andreopoulos W."/>
            <person name="Pangilinan J."/>
            <person name="Riley R."/>
            <person name="Hundley H."/>
            <person name="Na H."/>
            <person name="Barry K."/>
            <person name="Grigoriev I.V."/>
            <person name="Stajich J.E."/>
            <person name="Kennedy P.G."/>
        </authorList>
    </citation>
    <scope>NUCLEOTIDE SEQUENCE</scope>
    <source>
        <strain evidence="2">MN1</strain>
    </source>
</reference>
<dbReference type="GeneID" id="64623763"/>
<comment type="caution">
    <text evidence="2">The sequence shown here is derived from an EMBL/GenBank/DDBJ whole genome shotgun (WGS) entry which is preliminary data.</text>
</comment>
<dbReference type="Proteomes" id="UP000807769">
    <property type="component" value="Unassembled WGS sequence"/>
</dbReference>
<feature type="region of interest" description="Disordered" evidence="1">
    <location>
        <begin position="393"/>
        <end position="413"/>
    </location>
</feature>
<accession>A0A9P7ED19</accession>
<evidence type="ECO:0000256" key="1">
    <source>
        <dbReference type="SAM" id="MobiDB-lite"/>
    </source>
</evidence>
<gene>
    <name evidence="2" type="ORF">BJ212DRAFT_125408</name>
</gene>
<evidence type="ECO:0000313" key="2">
    <source>
        <dbReference type="EMBL" id="KAG1818130.1"/>
    </source>
</evidence>
<proteinExistence type="predicted"/>
<dbReference type="RefSeq" id="XP_041194190.1">
    <property type="nucleotide sequence ID" value="XM_041329746.1"/>
</dbReference>
<dbReference type="OrthoDB" id="2959034at2759"/>
<feature type="compositionally biased region" description="Pro residues" evidence="1">
    <location>
        <begin position="393"/>
        <end position="403"/>
    </location>
</feature>
<dbReference type="AlphaFoldDB" id="A0A9P7ED19"/>
<feature type="compositionally biased region" description="Basic and acidic residues" evidence="1">
    <location>
        <begin position="105"/>
        <end position="119"/>
    </location>
</feature>
<name>A0A9P7ED19_9AGAM</name>
<keyword evidence="3" id="KW-1185">Reference proteome</keyword>
<dbReference type="EMBL" id="JABBWG010000012">
    <property type="protein sequence ID" value="KAG1818130.1"/>
    <property type="molecule type" value="Genomic_DNA"/>
</dbReference>
<evidence type="ECO:0000313" key="3">
    <source>
        <dbReference type="Proteomes" id="UP000807769"/>
    </source>
</evidence>
<sequence>MILTDKLAEPEIDAPPPAYDTLSIHRGAPSIPAIATAFAHDNEAAPTGRTSVVVTDVHEYEPPSRGRLWARTLPRSRSNIDFTIQVTQPQNDAVMSAPAAVDVDKSLPERPQLDSRKTVPAESASSSCQKRKHAKACKTKSGPSSWLFLLPFTSSKVTKHVRQSVLMLIHDLVVPPSTNSVNLNPKSPQVSLPDPHEILASCAQSCSAKNLSLSTLLQEPTVAGHTAIYWAIVHYRPSLLDALLRHSSPLTPVTQSEMRKACLVASNQELFQNLRLSAGLCASGLRSAADRLLLGQRPPDDVRIEEGPNGAFAATLDIAMWQKRIRAVGSVSVEFIASGRIFALTFFTTDRPQPNTKCTKATRAVGTLHVSLSLLEHSLPTYVDAAVIIDRPPPLPSPGPSPRSPRKENSYLPKEHIYRASFSGGEKSYDIESGVGFGGYEAGKWDFNYDGQARARSPSPPSSPSSAGSPCHATFSGAHTPTQKHGQKQMLLPPPSHPHRRLMQTCSSPSLKQLSSSRSSHTLTSVLDGKATAFTPKKQLVKLRNASLGLCASGHAPVVLRFSAGESMLACRTRNGDPHALPHPTAKPDTWSEHGTCYVSAIVVPLGEQDGGGLMFDTSPHIAPDGSLRARLETRLVKTEEGGKECIIC</sequence>
<feature type="compositionally biased region" description="Low complexity" evidence="1">
    <location>
        <begin position="505"/>
        <end position="522"/>
    </location>
</feature>
<feature type="region of interest" description="Disordered" evidence="1">
    <location>
        <begin position="105"/>
        <end position="135"/>
    </location>
</feature>
<feature type="region of interest" description="Disordered" evidence="1">
    <location>
        <begin position="451"/>
        <end position="522"/>
    </location>
</feature>
<organism evidence="2 3">
    <name type="scientific">Suillus subaureus</name>
    <dbReference type="NCBI Taxonomy" id="48587"/>
    <lineage>
        <taxon>Eukaryota</taxon>
        <taxon>Fungi</taxon>
        <taxon>Dikarya</taxon>
        <taxon>Basidiomycota</taxon>
        <taxon>Agaricomycotina</taxon>
        <taxon>Agaricomycetes</taxon>
        <taxon>Agaricomycetidae</taxon>
        <taxon>Boletales</taxon>
        <taxon>Suillineae</taxon>
        <taxon>Suillaceae</taxon>
        <taxon>Suillus</taxon>
    </lineage>
</organism>